<dbReference type="Proteomes" id="UP000249248">
    <property type="component" value="Unassembled WGS sequence"/>
</dbReference>
<feature type="domain" description="Secretion system C-terminal sorting" evidence="3">
    <location>
        <begin position="655"/>
        <end position="726"/>
    </location>
</feature>
<protein>
    <submittedName>
        <fullName evidence="5">Uncharacterized protein</fullName>
    </submittedName>
</protein>
<evidence type="ECO:0000313" key="6">
    <source>
        <dbReference type="Proteomes" id="UP000249248"/>
    </source>
</evidence>
<evidence type="ECO:0000313" key="5">
    <source>
        <dbReference type="EMBL" id="PZE16434.1"/>
    </source>
</evidence>
<evidence type="ECO:0000256" key="2">
    <source>
        <dbReference type="SAM" id="SignalP"/>
    </source>
</evidence>
<dbReference type="InterPro" id="IPR026444">
    <property type="entry name" value="Secre_tail"/>
</dbReference>
<dbReference type="Pfam" id="PF18962">
    <property type="entry name" value="Por_Secre_tail"/>
    <property type="match status" value="1"/>
</dbReference>
<evidence type="ECO:0000256" key="1">
    <source>
        <dbReference type="ARBA" id="ARBA00022729"/>
    </source>
</evidence>
<dbReference type="Pfam" id="PF24595">
    <property type="entry name" value="DUF7619"/>
    <property type="match status" value="1"/>
</dbReference>
<name>A0A2W1MYH4_9FLAO</name>
<feature type="chain" id="PRO_5015877566" evidence="2">
    <location>
        <begin position="30"/>
        <end position="728"/>
    </location>
</feature>
<comment type="caution">
    <text evidence="5">The sequence shown here is derived from an EMBL/GenBank/DDBJ whole genome shotgun (WGS) entry which is preliminary data.</text>
</comment>
<dbReference type="InterPro" id="IPR013783">
    <property type="entry name" value="Ig-like_fold"/>
</dbReference>
<accession>A0A2W1MYH4</accession>
<keyword evidence="6" id="KW-1185">Reference proteome</keyword>
<dbReference type="Gene3D" id="2.60.40.10">
    <property type="entry name" value="Immunoglobulins"/>
    <property type="match status" value="1"/>
</dbReference>
<feature type="signal peptide" evidence="2">
    <location>
        <begin position="1"/>
        <end position="29"/>
    </location>
</feature>
<gene>
    <name evidence="5" type="ORF">DNU06_12865</name>
</gene>
<dbReference type="InterPro" id="IPR047589">
    <property type="entry name" value="DUF11_rpt"/>
</dbReference>
<sequence length="728" mass="80835">MPFFLRKNIAMKKINLLLTFLFYTLVSHAQNTGSTCFNPLPLIPGLTTSFLLPPAGNALISAPNNNYGCLISPNDSIQTESPFWQYIKVDSAGLIDLEIIYSVTGFSYILYGPFNDYNDMLGSCGMLGSPSAPIVDCMTNASDLNVVLNPTQPGQHYLILVTNSYGWNTLISLNVDSSSTGSLDTTLQKHFHNLSGKVFYDQNLNGIKDANEYSINSPLSQVNISPISNFGNTTYTQVNLSNDFHYHHYSNTAVNYTIDHPIPPIFSHSTASTFMVTLDSVNNHSDTLDFGIYPNTTAASANLQHVNPWTAMHCIYGGQLFVEIQNTGTSEFTTTNMRLELDTNANFNMAYYIKNLVSSSLLADSIVDNNVYFTLDNLNLFQTQFVGYKLLLDTTVVANDTLTFVAHYSGTDGSGITTIVSDTSNVVVSCSYDPNNKLVFPNGKQGPAEVLPTDALTYVVNFQNTGNAEAVNVRISDSISSHLDLSTLSVLGKSHDMHYLINQNSNVVTFYFNGIHLPDSSNSPIGSKGFVKFKIKPYPALVPHTEIVNNANIYFDYNAPILTNNTFNIIDCYNTPNPNINHVNGFLQVLDNNDYTYQWYFNDTLIVGENSAELLVDKNGIYTVIIIDQYNCEATATYQIDYLSLPANEKDEMFIFPNPFNDLIEVVATDQSHLEIVVMDELGKIIIEFSPIDVQNYLIDTQMLSKGMYFIKITDQLGNSIIKKMVKN</sequence>
<dbReference type="NCBIfam" id="TIGR04183">
    <property type="entry name" value="Por_Secre_tail"/>
    <property type="match status" value="1"/>
</dbReference>
<dbReference type="NCBIfam" id="TIGR01451">
    <property type="entry name" value="B_ant_repeat"/>
    <property type="match status" value="1"/>
</dbReference>
<evidence type="ECO:0000259" key="3">
    <source>
        <dbReference type="Pfam" id="PF18962"/>
    </source>
</evidence>
<keyword evidence="1 2" id="KW-0732">Signal</keyword>
<evidence type="ECO:0000259" key="4">
    <source>
        <dbReference type="Pfam" id="PF24595"/>
    </source>
</evidence>
<dbReference type="AlphaFoldDB" id="A0A2W1MYH4"/>
<reference evidence="5 6" key="1">
    <citation type="submission" date="2018-06" db="EMBL/GenBank/DDBJ databases">
        <title>The draft genome sequence of Crocinitomix sp. SM1701.</title>
        <authorList>
            <person name="Zhang X."/>
        </authorList>
    </citation>
    <scope>NUCLEOTIDE SEQUENCE [LARGE SCALE GENOMIC DNA]</scope>
    <source>
        <strain evidence="5 6">SM1701</strain>
    </source>
</reference>
<dbReference type="InterPro" id="IPR055353">
    <property type="entry name" value="DUF7619"/>
</dbReference>
<feature type="domain" description="DUF7619" evidence="4">
    <location>
        <begin position="433"/>
        <end position="567"/>
    </location>
</feature>
<dbReference type="EMBL" id="QKSB01000008">
    <property type="protein sequence ID" value="PZE16434.1"/>
    <property type="molecule type" value="Genomic_DNA"/>
</dbReference>
<organism evidence="5 6">
    <name type="scientific">Putridiphycobacter roseus</name>
    <dbReference type="NCBI Taxonomy" id="2219161"/>
    <lineage>
        <taxon>Bacteria</taxon>
        <taxon>Pseudomonadati</taxon>
        <taxon>Bacteroidota</taxon>
        <taxon>Flavobacteriia</taxon>
        <taxon>Flavobacteriales</taxon>
        <taxon>Crocinitomicaceae</taxon>
        <taxon>Putridiphycobacter</taxon>
    </lineage>
</organism>
<proteinExistence type="predicted"/>